<gene>
    <name evidence="4" type="ORF">BCHO_0481</name>
</gene>
<keyword evidence="2" id="KW-1133">Transmembrane helix</keyword>
<organism evidence="4 5">
    <name type="scientific">Bifidobacterium choerinum</name>
    <dbReference type="NCBI Taxonomy" id="35760"/>
    <lineage>
        <taxon>Bacteria</taxon>
        <taxon>Bacillati</taxon>
        <taxon>Actinomycetota</taxon>
        <taxon>Actinomycetes</taxon>
        <taxon>Bifidobacteriales</taxon>
        <taxon>Bifidobacteriaceae</taxon>
        <taxon>Bifidobacterium</taxon>
    </lineage>
</organism>
<dbReference type="Pfam" id="PF20234">
    <property type="entry name" value="DUF6591"/>
    <property type="match status" value="1"/>
</dbReference>
<dbReference type="RefSeq" id="WP_024540746.1">
    <property type="nucleotide sequence ID" value="NZ_JGYU01000001.1"/>
</dbReference>
<dbReference type="STRING" id="35760.BCHO_0481"/>
<reference evidence="4 5" key="1">
    <citation type="submission" date="2014-03" db="EMBL/GenBank/DDBJ databases">
        <title>Genomics of Bifidobacteria.</title>
        <authorList>
            <person name="Ventura M."/>
            <person name="Milani C."/>
            <person name="Lugli G.A."/>
        </authorList>
    </citation>
    <scope>NUCLEOTIDE SEQUENCE [LARGE SCALE GENOMIC DNA]</scope>
    <source>
        <strain evidence="4 5">LMG 10510</strain>
    </source>
</reference>
<feature type="compositionally biased region" description="Basic and acidic residues" evidence="1">
    <location>
        <begin position="60"/>
        <end position="82"/>
    </location>
</feature>
<feature type="region of interest" description="Disordered" evidence="1">
    <location>
        <begin position="171"/>
        <end position="220"/>
    </location>
</feature>
<keyword evidence="5" id="KW-1185">Reference proteome</keyword>
<comment type="caution">
    <text evidence="4">The sequence shown here is derived from an EMBL/GenBank/DDBJ whole genome shotgun (WGS) entry which is preliminary data.</text>
</comment>
<dbReference type="InterPro" id="IPR046526">
    <property type="entry name" value="DUF6591"/>
</dbReference>
<evidence type="ECO:0000256" key="1">
    <source>
        <dbReference type="SAM" id="MobiDB-lite"/>
    </source>
</evidence>
<feature type="region of interest" description="Disordered" evidence="1">
    <location>
        <begin position="44"/>
        <end position="91"/>
    </location>
</feature>
<name>A0A087AI35_9BIFI</name>
<proteinExistence type="predicted"/>
<feature type="transmembrane region" description="Helical" evidence="2">
    <location>
        <begin position="14"/>
        <end position="36"/>
    </location>
</feature>
<feature type="compositionally biased region" description="Basic and acidic residues" evidence="1">
    <location>
        <begin position="178"/>
        <end position="198"/>
    </location>
</feature>
<evidence type="ECO:0000256" key="2">
    <source>
        <dbReference type="SAM" id="Phobius"/>
    </source>
</evidence>
<feature type="domain" description="DUF6591" evidence="3">
    <location>
        <begin position="33"/>
        <end position="167"/>
    </location>
</feature>
<keyword evidence="2" id="KW-0472">Membrane</keyword>
<evidence type="ECO:0000259" key="3">
    <source>
        <dbReference type="Pfam" id="PF20234"/>
    </source>
</evidence>
<sequence>METTEPKQSKSKKIWIIAIVGVVVAALIAVGVIVALRLNAKDDAEAEAKPAASTSQSAASEDKDDKSKESDGKDADGKEEKVAPSTTDPEQVMKNYEEFMTKYAHYATLLNSQEGIPADEVEGYIEWNSQMEDILAQIEAVENTKLTPEQQKEFDAMLDRVDDMMVKATGSELVRTPRSAEEAKKQAEERKKAAEGSRKALTGGAGSSTDDQKDSSTQTK</sequence>
<accession>A0A087AI35</accession>
<dbReference type="Proteomes" id="UP000028995">
    <property type="component" value="Unassembled WGS sequence"/>
</dbReference>
<protein>
    <submittedName>
        <fullName evidence="4">Putative chemotaxis sensory transducer</fullName>
    </submittedName>
</protein>
<dbReference type="OrthoDB" id="3233495at2"/>
<evidence type="ECO:0000313" key="4">
    <source>
        <dbReference type="EMBL" id="KFI58435.1"/>
    </source>
</evidence>
<dbReference type="AlphaFoldDB" id="A0A087AI35"/>
<keyword evidence="2" id="KW-0812">Transmembrane</keyword>
<dbReference type="eggNOG" id="ENOG5030S3V">
    <property type="taxonomic scope" value="Bacteria"/>
</dbReference>
<evidence type="ECO:0000313" key="5">
    <source>
        <dbReference type="Proteomes" id="UP000028995"/>
    </source>
</evidence>
<dbReference type="EMBL" id="JGYU01000001">
    <property type="protein sequence ID" value="KFI58435.1"/>
    <property type="molecule type" value="Genomic_DNA"/>
</dbReference>